<dbReference type="RefSeq" id="WP_191817863.1">
    <property type="nucleotide sequence ID" value="NZ_JACYFT010000001.1"/>
</dbReference>
<keyword evidence="1" id="KW-0472">Membrane</keyword>
<dbReference type="EMBL" id="JACYFT010000001">
    <property type="protein sequence ID" value="MBD8049394.1"/>
    <property type="molecule type" value="Genomic_DNA"/>
</dbReference>
<proteinExistence type="predicted"/>
<name>A0A927FDM3_9BURK</name>
<keyword evidence="1" id="KW-0812">Transmembrane</keyword>
<dbReference type="AlphaFoldDB" id="A0A927FDM3"/>
<evidence type="ECO:0000256" key="1">
    <source>
        <dbReference type="SAM" id="Phobius"/>
    </source>
</evidence>
<keyword evidence="1" id="KW-1133">Transmembrane helix</keyword>
<keyword evidence="3" id="KW-1185">Reference proteome</keyword>
<reference evidence="2 3" key="1">
    <citation type="submission" date="2020-09" db="EMBL/GenBank/DDBJ databases">
        <title>Genome seq and assembly of Limnohabitants sp.</title>
        <authorList>
            <person name="Chhetri G."/>
        </authorList>
    </citation>
    <scope>NUCLEOTIDE SEQUENCE [LARGE SCALE GENOMIC DNA]</scope>
    <source>
        <strain evidence="2 3">JUR4</strain>
    </source>
</reference>
<comment type="caution">
    <text evidence="2">The sequence shown here is derived from an EMBL/GenBank/DDBJ whole genome shotgun (WGS) entry which is preliminary data.</text>
</comment>
<evidence type="ECO:0000313" key="2">
    <source>
        <dbReference type="EMBL" id="MBD8049394.1"/>
    </source>
</evidence>
<sequence>MSKIFPKWISPRAFFLAALISVLPSFGAINFSGFSAEVIVQLLLQAFFGGLFWGWIFTKFLPKYFGKKD</sequence>
<accession>A0A927FDM3</accession>
<feature type="transmembrane region" description="Helical" evidence="1">
    <location>
        <begin position="38"/>
        <end position="58"/>
    </location>
</feature>
<evidence type="ECO:0000313" key="3">
    <source>
        <dbReference type="Proteomes" id="UP000647424"/>
    </source>
</evidence>
<protein>
    <submittedName>
        <fullName evidence="2">Uncharacterized protein</fullName>
    </submittedName>
</protein>
<organism evidence="2 3">
    <name type="scientific">Limnohabitans radicicola</name>
    <dbReference type="NCBI Taxonomy" id="2771427"/>
    <lineage>
        <taxon>Bacteria</taxon>
        <taxon>Pseudomonadati</taxon>
        <taxon>Pseudomonadota</taxon>
        <taxon>Betaproteobacteria</taxon>
        <taxon>Burkholderiales</taxon>
        <taxon>Comamonadaceae</taxon>
        <taxon>Limnohabitans</taxon>
    </lineage>
</organism>
<gene>
    <name evidence="2" type="ORF">IC609_02475</name>
</gene>
<dbReference type="Proteomes" id="UP000647424">
    <property type="component" value="Unassembled WGS sequence"/>
</dbReference>